<evidence type="ECO:0000313" key="2">
    <source>
        <dbReference type="WBParaSite" id="ES5_v2.g18336.t1"/>
    </source>
</evidence>
<protein>
    <submittedName>
        <fullName evidence="2">PPIase cyclophilin-type domain-containing protein</fullName>
    </submittedName>
</protein>
<name>A0AC34FM06_9BILA</name>
<dbReference type="Proteomes" id="UP000887579">
    <property type="component" value="Unplaced"/>
</dbReference>
<evidence type="ECO:0000313" key="1">
    <source>
        <dbReference type="Proteomes" id="UP000887579"/>
    </source>
</evidence>
<accession>A0AC34FM06</accession>
<proteinExistence type="predicted"/>
<organism evidence="1 2">
    <name type="scientific">Panagrolaimus sp. ES5</name>
    <dbReference type="NCBI Taxonomy" id="591445"/>
    <lineage>
        <taxon>Eukaryota</taxon>
        <taxon>Metazoa</taxon>
        <taxon>Ecdysozoa</taxon>
        <taxon>Nematoda</taxon>
        <taxon>Chromadorea</taxon>
        <taxon>Rhabditida</taxon>
        <taxon>Tylenchina</taxon>
        <taxon>Panagrolaimomorpha</taxon>
        <taxon>Panagrolaimoidea</taxon>
        <taxon>Panagrolaimidae</taxon>
        <taxon>Panagrolaimus</taxon>
    </lineage>
</organism>
<dbReference type="WBParaSite" id="ES5_v2.g18336.t1">
    <property type="protein sequence ID" value="ES5_v2.g18336.t1"/>
    <property type="gene ID" value="ES5_v2.g18336"/>
</dbReference>
<sequence>MTLCRGTKELGKTTGKVLTYKGCTVHRIKGGKIIETGDFSHNDGTGGESIYGGTFEDENFEVPHKEYMLSMVNQGQPNTNGSQFAFTIFGEPDLDGKNVAFGKVLQGTYILDEIRKIPVDKNSKPIADIVIMDCGILNKDKEDGELTTTTSSSSSTNDVIFEKEVRRSPSVEIIENEVPKRRRLQVEDMPKFYERENPLHRNDFGKHRRHTVGNSPSRKEENRSRKNTERKVKGRGIPRYEPYSKSNIPSPSYWKAEKQRIIPMKDAKELINRKQEETKVLFNEMTDQAERKKQFSIYHPEHVEARKTLRNEAEVAEKEQERYFGYENSYGPSTSSKFHHSNQETSSSTPQYDLPYGYYPTPTNLSPNENNYVNNDNNFGRLPTNDVVTGMKNIHIQSIPLPPSPYPYQLNENDAITGIIHTYIQFPPPPPPPPLQPPSSEHFPRFAYKQPRQFFF</sequence>
<reference evidence="2" key="1">
    <citation type="submission" date="2022-11" db="UniProtKB">
        <authorList>
            <consortium name="WormBaseParasite"/>
        </authorList>
    </citation>
    <scope>IDENTIFICATION</scope>
</reference>